<dbReference type="PANTHER" id="PTHR47657">
    <property type="entry name" value="STEROL REGULATORY ELEMENT-BINDING PROTEIN ECM22"/>
    <property type="match status" value="1"/>
</dbReference>
<dbReference type="InterPro" id="IPR021858">
    <property type="entry name" value="Fun_TF"/>
</dbReference>
<feature type="region of interest" description="Disordered" evidence="1">
    <location>
        <begin position="1"/>
        <end position="20"/>
    </location>
</feature>
<name>A0ABR3TD39_9PEZI</name>
<gene>
    <name evidence="2" type="primary">UPC2</name>
    <name evidence="2" type="ORF">SLS56_000588</name>
</gene>
<feature type="compositionally biased region" description="Polar residues" evidence="1">
    <location>
        <begin position="135"/>
        <end position="149"/>
    </location>
</feature>
<organism evidence="2 3">
    <name type="scientific">Neofusicoccum ribis</name>
    <dbReference type="NCBI Taxonomy" id="45134"/>
    <lineage>
        <taxon>Eukaryota</taxon>
        <taxon>Fungi</taxon>
        <taxon>Dikarya</taxon>
        <taxon>Ascomycota</taxon>
        <taxon>Pezizomycotina</taxon>
        <taxon>Dothideomycetes</taxon>
        <taxon>Dothideomycetes incertae sedis</taxon>
        <taxon>Botryosphaeriales</taxon>
        <taxon>Botryosphaeriaceae</taxon>
        <taxon>Neofusicoccum</taxon>
    </lineage>
</organism>
<dbReference type="Proteomes" id="UP001521116">
    <property type="component" value="Unassembled WGS sequence"/>
</dbReference>
<keyword evidence="3" id="KW-1185">Reference proteome</keyword>
<dbReference type="Pfam" id="PF11951">
    <property type="entry name" value="Fungal_trans_2"/>
    <property type="match status" value="1"/>
</dbReference>
<comment type="caution">
    <text evidence="2">The sequence shown here is derived from an EMBL/GenBank/DDBJ whole genome shotgun (WGS) entry which is preliminary data.</text>
</comment>
<evidence type="ECO:0000313" key="3">
    <source>
        <dbReference type="Proteomes" id="UP001521116"/>
    </source>
</evidence>
<reference evidence="2 3" key="1">
    <citation type="submission" date="2024-02" db="EMBL/GenBank/DDBJ databases">
        <title>De novo assembly and annotation of 12 fungi associated with fruit tree decline syndrome in Ontario, Canada.</title>
        <authorList>
            <person name="Sulman M."/>
            <person name="Ellouze W."/>
            <person name="Ilyukhin E."/>
        </authorList>
    </citation>
    <scope>NUCLEOTIDE SEQUENCE [LARGE SCALE GENOMIC DNA]</scope>
    <source>
        <strain evidence="2 3">M1-105</strain>
    </source>
</reference>
<proteinExistence type="predicted"/>
<evidence type="ECO:0000256" key="1">
    <source>
        <dbReference type="SAM" id="MobiDB-lite"/>
    </source>
</evidence>
<dbReference type="EMBL" id="JAJVDC020000003">
    <property type="protein sequence ID" value="KAL1637450.1"/>
    <property type="molecule type" value="Genomic_DNA"/>
</dbReference>
<dbReference type="InterPro" id="IPR036864">
    <property type="entry name" value="Zn2-C6_fun-type_DNA-bd_sf"/>
</dbReference>
<accession>A0ABR3TD39</accession>
<dbReference type="InterPro" id="IPR052400">
    <property type="entry name" value="Zn2-C6_fungal_TF"/>
</dbReference>
<evidence type="ECO:0000313" key="2">
    <source>
        <dbReference type="EMBL" id="KAL1637450.1"/>
    </source>
</evidence>
<protein>
    <submittedName>
        <fullName evidence="2">Transcription factor</fullName>
    </submittedName>
</protein>
<sequence>MPEQQPAQKSLGPIASRRSHRKSRLGCANCKRRRIKVSATCGLNALANPNLAPSAHLTLCRLCYRNRDPDETAQCDEKRPECTQCVRHSVRCDFISAASSQSAASSPADHLSPSDALLAGARTPSGPGGVPSPFTDFSATTPNEFNSPPATVAQPAAVSNISDLELLHNYSTSTAYTITIVPEMQTFYRVNVPQIGFSYPFLLHALMALSARHLAHFRENRRASYIAKADSHWEVALRTASSLLPTVNNENGPALYMFAVISCFYTLGKGPKERDFLIFSDHGLAEWLVLFRGVRAIMETSKGAIRDGALSPLFTIATARTQRFHDHDIEADEHPHIQELRQLALELMADNPNLPTYIAAIDDISRSYAAFFGPDGTGMAGYSQNIFIWLYRVSDDFVLCLQQKQPMALTVFAHFVVLMNEMGSHWWMKGWVYHLLSGIHDALDEGSRPWIRWPMEKLGWIADV</sequence>
<dbReference type="Gene3D" id="4.10.240.10">
    <property type="entry name" value="Zn(2)-C6 fungal-type DNA-binding domain"/>
    <property type="match status" value="1"/>
</dbReference>
<feature type="region of interest" description="Disordered" evidence="1">
    <location>
        <begin position="103"/>
        <end position="151"/>
    </location>
</feature>
<dbReference type="PANTHER" id="PTHR47657:SF7">
    <property type="entry name" value="STEROL REGULATORY ELEMENT-BINDING PROTEIN ECM22"/>
    <property type="match status" value="1"/>
</dbReference>